<feature type="non-terminal residue" evidence="1">
    <location>
        <position position="1"/>
    </location>
</feature>
<protein>
    <submittedName>
        <fullName evidence="1">Uncharacterized protein</fullName>
    </submittedName>
</protein>
<evidence type="ECO:0000313" key="1">
    <source>
        <dbReference type="EMBL" id="OCT63628.1"/>
    </source>
</evidence>
<dbReference type="EMBL" id="CM004482">
    <property type="protein sequence ID" value="OCT63628.1"/>
    <property type="molecule type" value="Genomic_DNA"/>
</dbReference>
<evidence type="ECO:0000313" key="2">
    <source>
        <dbReference type="Proteomes" id="UP000694892"/>
    </source>
</evidence>
<proteinExistence type="predicted"/>
<accession>A0A974BZ36</accession>
<organism evidence="1 2">
    <name type="scientific">Xenopus laevis</name>
    <name type="common">African clawed frog</name>
    <dbReference type="NCBI Taxonomy" id="8355"/>
    <lineage>
        <taxon>Eukaryota</taxon>
        <taxon>Metazoa</taxon>
        <taxon>Chordata</taxon>
        <taxon>Craniata</taxon>
        <taxon>Vertebrata</taxon>
        <taxon>Euteleostomi</taxon>
        <taxon>Amphibia</taxon>
        <taxon>Batrachia</taxon>
        <taxon>Anura</taxon>
        <taxon>Pipoidea</taxon>
        <taxon>Pipidae</taxon>
        <taxon>Xenopodinae</taxon>
        <taxon>Xenopus</taxon>
        <taxon>Xenopus</taxon>
    </lineage>
</organism>
<dbReference type="Proteomes" id="UP000694892">
    <property type="component" value="Chromosome 9_10L"/>
</dbReference>
<name>A0A974BZ36_XENLA</name>
<gene>
    <name evidence="1" type="ORF">XELAEV_18044726mg</name>
</gene>
<reference evidence="2" key="1">
    <citation type="journal article" date="2016" name="Nature">
        <title>Genome evolution in the allotetraploid frog Xenopus laevis.</title>
        <authorList>
            <person name="Session A.M."/>
            <person name="Uno Y."/>
            <person name="Kwon T."/>
            <person name="Chapman J.A."/>
            <person name="Toyoda A."/>
            <person name="Takahashi S."/>
            <person name="Fukui A."/>
            <person name="Hikosaka A."/>
            <person name="Suzuki A."/>
            <person name="Kondo M."/>
            <person name="van Heeringen S.J."/>
            <person name="Quigley I."/>
            <person name="Heinz S."/>
            <person name="Ogino H."/>
            <person name="Ochi H."/>
            <person name="Hellsten U."/>
            <person name="Lyons J.B."/>
            <person name="Simakov O."/>
            <person name="Putnam N."/>
            <person name="Stites J."/>
            <person name="Kuroki Y."/>
            <person name="Tanaka T."/>
            <person name="Michiue T."/>
            <person name="Watanabe M."/>
            <person name="Bogdanovic O."/>
            <person name="Lister R."/>
            <person name="Georgiou G."/>
            <person name="Paranjpe S.S."/>
            <person name="van Kruijsbergen I."/>
            <person name="Shu S."/>
            <person name="Carlson J."/>
            <person name="Kinoshita T."/>
            <person name="Ohta Y."/>
            <person name="Mawaribuchi S."/>
            <person name="Jenkins J."/>
            <person name="Grimwood J."/>
            <person name="Schmutz J."/>
            <person name="Mitros T."/>
            <person name="Mozaffari S.V."/>
            <person name="Suzuki Y."/>
            <person name="Haramoto Y."/>
            <person name="Yamamoto T.S."/>
            <person name="Takagi C."/>
            <person name="Heald R."/>
            <person name="Miller K."/>
            <person name="Haudenschild C."/>
            <person name="Kitzman J."/>
            <person name="Nakayama T."/>
            <person name="Izutsu Y."/>
            <person name="Robert J."/>
            <person name="Fortriede J."/>
            <person name="Burns K."/>
            <person name="Lotay V."/>
            <person name="Karimi K."/>
            <person name="Yasuoka Y."/>
            <person name="Dichmann D.S."/>
            <person name="Flajnik M.F."/>
            <person name="Houston D.W."/>
            <person name="Shendure J."/>
            <person name="DuPasquier L."/>
            <person name="Vize P.D."/>
            <person name="Zorn A.M."/>
            <person name="Ito M."/>
            <person name="Marcotte E.M."/>
            <person name="Wallingford J.B."/>
            <person name="Ito Y."/>
            <person name="Asashima M."/>
            <person name="Ueno N."/>
            <person name="Matsuda Y."/>
            <person name="Veenstra G.J."/>
            <person name="Fujiyama A."/>
            <person name="Harland R.M."/>
            <person name="Taira M."/>
            <person name="Rokhsar D.S."/>
        </authorList>
    </citation>
    <scope>NUCLEOTIDE SEQUENCE [LARGE SCALE GENOMIC DNA]</scope>
    <source>
        <strain evidence="2">J</strain>
    </source>
</reference>
<dbReference type="AlphaFoldDB" id="A0A974BZ36"/>
<sequence>FCTTYLAIQAFHNNLWIGPTKRLVLISSLEEASCSVQNHPLPREEKSDVQICLQKQLFTRLLLSWEENHINTIT</sequence>